<dbReference type="InterPro" id="IPR011659">
    <property type="entry name" value="WD40"/>
</dbReference>
<dbReference type="Pfam" id="PF07676">
    <property type="entry name" value="PD40"/>
    <property type="match status" value="2"/>
</dbReference>
<comment type="similarity">
    <text evidence="1">Belongs to the TolB family.</text>
</comment>
<evidence type="ECO:0000313" key="3">
    <source>
        <dbReference type="Proteomes" id="UP000218775"/>
    </source>
</evidence>
<dbReference type="PANTHER" id="PTHR36842">
    <property type="entry name" value="PROTEIN TOLB HOMOLOG"/>
    <property type="match status" value="1"/>
</dbReference>
<dbReference type="SUPFAM" id="SSF69304">
    <property type="entry name" value="Tricorn protease N-terminal domain"/>
    <property type="match status" value="1"/>
</dbReference>
<accession>A0A2A4X3M6</accession>
<comment type="caution">
    <text evidence="2">The sequence shown here is derived from an EMBL/GenBank/DDBJ whole genome shotgun (WGS) entry which is preliminary data.</text>
</comment>
<reference evidence="3" key="1">
    <citation type="submission" date="2017-08" db="EMBL/GenBank/DDBJ databases">
        <title>A dynamic microbial community with high functional redundancy inhabits the cold, oxic subseafloor aquifer.</title>
        <authorList>
            <person name="Tully B.J."/>
            <person name="Wheat C.G."/>
            <person name="Glazer B.T."/>
            <person name="Huber J.A."/>
        </authorList>
    </citation>
    <scope>NUCLEOTIDE SEQUENCE [LARGE SCALE GENOMIC DNA]</scope>
</reference>
<dbReference type="InterPro" id="IPR011042">
    <property type="entry name" value="6-blade_b-propeller_TolB-like"/>
</dbReference>
<evidence type="ECO:0000313" key="2">
    <source>
        <dbReference type="EMBL" id="PCI77106.1"/>
    </source>
</evidence>
<dbReference type="Proteomes" id="UP000218775">
    <property type="component" value="Unassembled WGS sequence"/>
</dbReference>
<evidence type="ECO:0008006" key="4">
    <source>
        <dbReference type="Google" id="ProtNLM"/>
    </source>
</evidence>
<name>A0A2A4X3M6_UNCAE</name>
<evidence type="ECO:0000256" key="1">
    <source>
        <dbReference type="ARBA" id="ARBA00009820"/>
    </source>
</evidence>
<organism evidence="2 3">
    <name type="scientific">Aerophobetes bacterium</name>
    <dbReference type="NCBI Taxonomy" id="2030807"/>
    <lineage>
        <taxon>Bacteria</taxon>
        <taxon>Candidatus Aerophobota</taxon>
    </lineage>
</organism>
<proteinExistence type="inferred from homology"/>
<dbReference type="Gene3D" id="2.120.10.30">
    <property type="entry name" value="TolB, C-terminal domain"/>
    <property type="match status" value="2"/>
</dbReference>
<gene>
    <name evidence="2" type="ORF">COB21_03500</name>
</gene>
<protein>
    <recommendedName>
        <fullName evidence="4">Protein TolB homolog</fullName>
    </recommendedName>
</protein>
<dbReference type="AlphaFoldDB" id="A0A2A4X3M6"/>
<dbReference type="EMBL" id="NVUK01000020">
    <property type="protein sequence ID" value="PCI77106.1"/>
    <property type="molecule type" value="Genomic_DNA"/>
</dbReference>
<sequence length="459" mass="51695">MKTKATYLNLFLPYLSLLLKKASQKVLKRSLSISSTAKYSILLSIFLTNACYGQINVGLFSDSNTFFVFINTDKSSAKNLKEMKRIVQDDLLFSNYFSLPSRRSETVDTFTLKKEGKEVHLMHTPPFCSSYNKVANYSLGTLEQNRATAHAIADKICADVASKQGIADTKILYSKQIHNENSAGETKWFSETWQCDYDGKKHTQLSKRDIYSITPVFLQRAGCSVDNKFLFVSYAYGEAKIFLSSAADLEPFISLSGNQMLPSCSFQGDKIAFISDISGHVDLFIQYIDPHTLKPSSKPIQVFSVAGSVQASPSFRPDGKKIAFVSDHEKTPRIYIIDVPSPLGSRQTGRYFCLSRKYRENTNPCWSPDGRKIAYSAKIDGIRQIVIYDFIKKEEKQISSSPVHKENPCWSPSGEHLVFNTIAGNASELFTFNLKQEKLVQITSGPHKKHYPNWGPYTK</sequence>